<keyword evidence="1 8" id="KW-0813">Transport</keyword>
<feature type="transmembrane region" description="Helical" evidence="10">
    <location>
        <begin position="213"/>
        <end position="230"/>
    </location>
</feature>
<dbReference type="PANTHER" id="PTHR28263:SF1">
    <property type="entry name" value="GOLGI TO ER TRAFFIC PROTEIN 2"/>
    <property type="match status" value="1"/>
</dbReference>
<comment type="subunit">
    <text evidence="8">Component of the Golgi to ER traffic (GET) complex, which is composed of GET1, GET2 and GET3. Within the complex, GET1 and GET2 form a heterotetramer which is stabilized by phosphatidylinositol binding and which binds to the GET3 homodimer.</text>
</comment>
<dbReference type="AlphaFoldDB" id="A0A7G3ZFS2"/>
<dbReference type="GO" id="GO:0005789">
    <property type="term" value="C:endoplasmic reticulum membrane"/>
    <property type="evidence" value="ECO:0007669"/>
    <property type="project" value="UniProtKB-SubCell"/>
</dbReference>
<feature type="topological domain" description="Lumenal" evidence="8">
    <location>
        <position position="302"/>
    </location>
</feature>
<feature type="transmembrane region" description="Helical" evidence="10">
    <location>
        <begin position="176"/>
        <end position="193"/>
    </location>
</feature>
<protein>
    <recommendedName>
        <fullName evidence="8">Golgi to ER traffic protein 2</fullName>
    </recommendedName>
</protein>
<keyword evidence="4 8" id="KW-0931">ER-Golgi transport</keyword>
<keyword evidence="6 8" id="KW-0333">Golgi apparatus</keyword>
<evidence type="ECO:0000256" key="10">
    <source>
        <dbReference type="SAM" id="Phobius"/>
    </source>
</evidence>
<evidence type="ECO:0000256" key="9">
    <source>
        <dbReference type="SAM" id="MobiDB-lite"/>
    </source>
</evidence>
<evidence type="ECO:0000256" key="1">
    <source>
        <dbReference type="ARBA" id="ARBA00022448"/>
    </source>
</evidence>
<dbReference type="GO" id="GO:0043529">
    <property type="term" value="C:GET complex"/>
    <property type="evidence" value="ECO:0007669"/>
    <property type="project" value="UniProtKB-UniRule"/>
</dbReference>
<evidence type="ECO:0000256" key="3">
    <source>
        <dbReference type="ARBA" id="ARBA00022824"/>
    </source>
</evidence>
<dbReference type="OrthoDB" id="4097053at2759"/>
<keyword evidence="2 8" id="KW-0812">Transmembrane</keyword>
<name>A0A7G3ZFS2_9SACH</name>
<dbReference type="GO" id="GO:0045048">
    <property type="term" value="P:protein insertion into ER membrane"/>
    <property type="evidence" value="ECO:0007669"/>
    <property type="project" value="UniProtKB-UniRule"/>
</dbReference>
<evidence type="ECO:0000256" key="2">
    <source>
        <dbReference type="ARBA" id="ARBA00022692"/>
    </source>
</evidence>
<keyword evidence="7 8" id="KW-0472">Membrane</keyword>
<feature type="compositionally biased region" description="Polar residues" evidence="9">
    <location>
        <begin position="26"/>
        <end position="39"/>
    </location>
</feature>
<dbReference type="InterPro" id="IPR028143">
    <property type="entry name" value="Get2/sif1"/>
</dbReference>
<keyword evidence="3 8" id="KW-0256">Endoplasmic reticulum</keyword>
<comment type="similarity">
    <text evidence="8">Belongs to the GET2 family.</text>
</comment>
<keyword evidence="5 8" id="KW-1133">Transmembrane helix</keyword>
<dbReference type="InterPro" id="IPR014802">
    <property type="entry name" value="GET2"/>
</dbReference>
<comment type="caution">
    <text evidence="8">Lacks conserved residue(s) required for the propagation of feature annotation.</text>
</comment>
<dbReference type="EMBL" id="CP059248">
    <property type="protein sequence ID" value="QLL32358.1"/>
    <property type="molecule type" value="Genomic_DNA"/>
</dbReference>
<accession>A0A7G3ZFS2</accession>
<dbReference type="GO" id="GO:0006890">
    <property type="term" value="P:retrograde vesicle-mediated transport, Golgi to endoplasmic reticulum"/>
    <property type="evidence" value="ECO:0007669"/>
    <property type="project" value="TreeGrafter"/>
</dbReference>
<feature type="compositionally biased region" description="Low complexity" evidence="9">
    <location>
        <begin position="40"/>
        <end position="58"/>
    </location>
</feature>
<dbReference type="Proteomes" id="UP000515788">
    <property type="component" value="Chromosome 3"/>
</dbReference>
<evidence type="ECO:0000256" key="4">
    <source>
        <dbReference type="ARBA" id="ARBA00022892"/>
    </source>
</evidence>
<evidence type="ECO:0000313" key="11">
    <source>
        <dbReference type="EMBL" id="QLL32358.1"/>
    </source>
</evidence>
<feature type="region of interest" description="Disordered" evidence="9">
    <location>
        <begin position="1"/>
        <end position="152"/>
    </location>
</feature>
<evidence type="ECO:0000313" key="12">
    <source>
        <dbReference type="Proteomes" id="UP000515788"/>
    </source>
</evidence>
<reference evidence="11 12" key="1">
    <citation type="submission" date="2020-06" db="EMBL/GenBank/DDBJ databases">
        <title>The yeast mating-type switching endonuclease HO is a domesticated member of an unorthodox homing genetic element family.</title>
        <authorList>
            <person name="Coughlan A.Y."/>
            <person name="Lombardi L."/>
            <person name="Braun-Galleani S."/>
            <person name="Martos A.R."/>
            <person name="Galeote V."/>
            <person name="Bigey F."/>
            <person name="Dequin S."/>
            <person name="Byrne K.P."/>
            <person name="Wolfe K.H."/>
        </authorList>
    </citation>
    <scope>NUCLEOTIDE SEQUENCE [LARGE SCALE GENOMIC DNA]</scope>
    <source>
        <strain evidence="11 12">CBS764</strain>
    </source>
</reference>
<comment type="function">
    <text evidence="8">Required for the post-translational delivery of tail-anchored (TA) proteins to the endoplasmic reticulum. Together with GET1, acts as a membrane receptor for soluble GET3, which recognizes and selectively binds the transmembrane domain of TA proteins in the cytosol. The GET complex cooperates with the HDEL receptor ERD2 to mediate the ATP-dependent retrieval of resident ER proteins that contain a C-terminal H-D-E-L retention signal from the Golgi to the ER.</text>
</comment>
<dbReference type="Pfam" id="PF08690">
    <property type="entry name" value="GET2"/>
    <property type="match status" value="1"/>
</dbReference>
<evidence type="ECO:0000256" key="8">
    <source>
        <dbReference type="HAMAP-Rule" id="MF_03114"/>
    </source>
</evidence>
<dbReference type="GO" id="GO:0000139">
    <property type="term" value="C:Golgi membrane"/>
    <property type="evidence" value="ECO:0007669"/>
    <property type="project" value="UniProtKB-SubCell"/>
</dbReference>
<proteinExistence type="inferred from homology"/>
<evidence type="ECO:0000256" key="6">
    <source>
        <dbReference type="ARBA" id="ARBA00023034"/>
    </source>
</evidence>
<dbReference type="HAMAP" id="MF_03114">
    <property type="entry name" value="Get2"/>
    <property type="match status" value="1"/>
</dbReference>
<evidence type="ECO:0000256" key="5">
    <source>
        <dbReference type="ARBA" id="ARBA00022989"/>
    </source>
</evidence>
<feature type="compositionally biased region" description="Basic residues" evidence="9">
    <location>
        <begin position="11"/>
        <end position="20"/>
    </location>
</feature>
<keyword evidence="12" id="KW-1185">Reference proteome</keyword>
<sequence length="302" mass="33395">MSELSDAEKRRLLRERRQKKFGNGGASSRLNKITGQVPDSQLDTSSPLDSPSSAEASETPVSSERAVGNTASTLEMDELIASVSKPPSSGMPPRSQGTRSVREDGSKSPQSADPQLDLFKRLMGSQQSDGSEPDLMSIFQSMNGDGDGETPTPFETEPVDQRMLDYHNFLVNRLKAWSILLKWLILSLYVYLITKESASHNLSLPQWLIEPSSFFPVFVGFEIVATSIYYQRLQSIEKSNNVDTLRNNSKIAKLVSLLPAQGHPIANLKGKILMALQYWDVLSMLITDVCFVLIAMGVCSYL</sequence>
<feature type="compositionally biased region" description="Basic and acidic residues" evidence="9">
    <location>
        <begin position="1"/>
        <end position="10"/>
    </location>
</feature>
<evidence type="ECO:0000256" key="7">
    <source>
        <dbReference type="ARBA" id="ARBA00023136"/>
    </source>
</evidence>
<feature type="topological domain" description="Cytoplasmic" evidence="8">
    <location>
        <begin position="234"/>
        <end position="280"/>
    </location>
</feature>
<feature type="topological domain" description="Cytoplasmic" evidence="8">
    <location>
        <begin position="1"/>
        <end position="173"/>
    </location>
</feature>
<gene>
    <name evidence="8" type="primary">GET2</name>
    <name evidence="11" type="ORF">HG536_0C05270</name>
</gene>
<dbReference type="PANTHER" id="PTHR28263">
    <property type="entry name" value="GOLGI TO ER TRAFFIC PROTEIN 2"/>
    <property type="match status" value="1"/>
</dbReference>
<feature type="transmembrane region" description="Helical" evidence="10">
    <location>
        <begin position="278"/>
        <end position="298"/>
    </location>
</feature>
<organism evidence="11 12">
    <name type="scientific">Torulaspora globosa</name>
    <dbReference type="NCBI Taxonomy" id="48254"/>
    <lineage>
        <taxon>Eukaryota</taxon>
        <taxon>Fungi</taxon>
        <taxon>Dikarya</taxon>
        <taxon>Ascomycota</taxon>
        <taxon>Saccharomycotina</taxon>
        <taxon>Saccharomycetes</taxon>
        <taxon>Saccharomycetales</taxon>
        <taxon>Saccharomycetaceae</taxon>
        <taxon>Torulaspora</taxon>
    </lineage>
</organism>
<comment type="subcellular location">
    <subcellularLocation>
        <location evidence="8">Endoplasmic reticulum membrane</location>
        <topology evidence="8">Multi-pass membrane protein</topology>
    </subcellularLocation>
    <subcellularLocation>
        <location evidence="8">Golgi apparatus membrane</location>
        <topology evidence="8">Multi-pass membrane protein</topology>
    </subcellularLocation>
</comment>